<keyword evidence="2" id="KW-1185">Reference proteome</keyword>
<protein>
    <submittedName>
        <fullName evidence="1">Uncharacterized protein</fullName>
    </submittedName>
</protein>
<name>A0A8C0JNL0_CANLU</name>
<proteinExistence type="predicted"/>
<reference evidence="1" key="2">
    <citation type="submission" date="2025-09" db="UniProtKB">
        <authorList>
            <consortium name="Ensembl"/>
        </authorList>
    </citation>
    <scope>IDENTIFICATION</scope>
</reference>
<dbReference type="AlphaFoldDB" id="A0A8C0JNL0"/>
<reference evidence="1" key="1">
    <citation type="submission" date="2025-08" db="UniProtKB">
        <authorList>
            <consortium name="Ensembl"/>
        </authorList>
    </citation>
    <scope>IDENTIFICATION</scope>
</reference>
<accession>A0A8C0JNL0</accession>
<sequence length="89" mass="10248">MLRREARLRREYLYRRAQEESQRAAQERKDKVRRALQENRLIPTELRREALALQGSLEFDDAGGEGKCSCQLLPTALEPAGFHGIPQTP</sequence>
<dbReference type="Ensembl" id="ENSCAFT00020004107.1">
    <property type="protein sequence ID" value="ENSCAFP00020003539.1"/>
    <property type="gene ID" value="ENSCAFG00020002987.1"/>
</dbReference>
<organism evidence="1 2">
    <name type="scientific">Canis lupus dingo</name>
    <name type="common">dingo</name>
    <dbReference type="NCBI Taxonomy" id="286419"/>
    <lineage>
        <taxon>Eukaryota</taxon>
        <taxon>Metazoa</taxon>
        <taxon>Chordata</taxon>
        <taxon>Craniata</taxon>
        <taxon>Vertebrata</taxon>
        <taxon>Euteleostomi</taxon>
        <taxon>Mammalia</taxon>
        <taxon>Eutheria</taxon>
        <taxon>Laurasiatheria</taxon>
        <taxon>Carnivora</taxon>
        <taxon>Caniformia</taxon>
        <taxon>Canidae</taxon>
        <taxon>Canis</taxon>
    </lineage>
</organism>
<dbReference type="Proteomes" id="UP000694391">
    <property type="component" value="Unplaced"/>
</dbReference>
<evidence type="ECO:0000313" key="2">
    <source>
        <dbReference type="Proteomes" id="UP000694391"/>
    </source>
</evidence>
<evidence type="ECO:0000313" key="1">
    <source>
        <dbReference type="Ensembl" id="ENSCAFP00020003539.1"/>
    </source>
</evidence>
<dbReference type="GeneTree" id="ENSGT00960000190732"/>